<evidence type="ECO:0000256" key="3">
    <source>
        <dbReference type="ARBA" id="ARBA00022842"/>
    </source>
</evidence>
<dbReference type="InterPro" id="IPR000092">
    <property type="entry name" value="Polyprenyl_synt"/>
</dbReference>
<dbReference type="SUPFAM" id="SSF48576">
    <property type="entry name" value="Terpenoid synthases"/>
    <property type="match status" value="1"/>
</dbReference>
<dbReference type="PANTHER" id="PTHR12001:SF44">
    <property type="entry name" value="GERANYLGERANYL PYROPHOSPHATE SYNTHASE"/>
    <property type="match status" value="1"/>
</dbReference>
<dbReference type="InterPro" id="IPR008949">
    <property type="entry name" value="Isoprenoid_synthase_dom_sf"/>
</dbReference>
<dbReference type="GO" id="GO:0046872">
    <property type="term" value="F:metal ion binding"/>
    <property type="evidence" value="ECO:0007669"/>
    <property type="project" value="UniProtKB-KW"/>
</dbReference>
<organism evidence="4 5">
    <name type="scientific">Elasticomyces elasticus</name>
    <dbReference type="NCBI Taxonomy" id="574655"/>
    <lineage>
        <taxon>Eukaryota</taxon>
        <taxon>Fungi</taxon>
        <taxon>Dikarya</taxon>
        <taxon>Ascomycota</taxon>
        <taxon>Pezizomycotina</taxon>
        <taxon>Dothideomycetes</taxon>
        <taxon>Dothideomycetidae</taxon>
        <taxon>Mycosphaerellales</taxon>
        <taxon>Teratosphaeriaceae</taxon>
        <taxon>Elasticomyces</taxon>
    </lineage>
</organism>
<dbReference type="Gene3D" id="1.10.600.10">
    <property type="entry name" value="Farnesyl Diphosphate Synthase"/>
    <property type="match status" value="1"/>
</dbReference>
<gene>
    <name evidence="4" type="ORF">LTR97_009238</name>
</gene>
<comment type="caution">
    <text evidence="4">The sequence shown here is derived from an EMBL/GenBank/DDBJ whole genome shotgun (WGS) entry which is preliminary data.</text>
</comment>
<dbReference type="GO" id="GO:0004659">
    <property type="term" value="F:prenyltransferase activity"/>
    <property type="evidence" value="ECO:0007669"/>
    <property type="project" value="InterPro"/>
</dbReference>
<dbReference type="Gene3D" id="1.50.10.20">
    <property type="match status" value="1"/>
</dbReference>
<sequence length="908" mass="100332">METLSLDYRATAVLDQLTSGLSQHHGVGRMSVAIYDTAWVSLVSKTIGSTEIWLFPQSFDYLLATQQDDGSWVSYASSIDGILNTAASLLALQRHCRKPLQTQHDTENLNARIDKATFALQQMLDSWDVASTVHVGFEILVPALLGYLAAEGLCFSFAQHETLMALNQQKMKKFQSEYLYGPHQLTALHSLEAFVGKINFDRVAHHKVNGSFMASPSSTSAYLINASRWDDDCEDYLRHVVAYGAGERSGGVPSAFPSTIFELTWSMSTLLEGGFDLATLAPFHTSRAADFLRTQLNAGKGAVGFAPGLGADADDTSKALLILNLLHHETSLDSLLKHFESDLYFKTYPLERDPSFSANCNVLAALLHAPDPTKYAAQIEKVVRFLLGIYQEQGLNIRDKWNISSLYSLMLLAQAGKRILSLSSEGRSGLPIEMLNEQIPQLLTFIAGFTLDSQNSDGSWGLHGSAEQTAYALLILAASGFASHTIRSYTKSQTIASIERGRQFLSGARESHAEYLWVEKVTYRSDILLESYTLAALKATSSYADMNKRDSGIGSPADSPHVGASVASVDPDVAAGGVGEDTLDSSDGAGCLVESPTARDSQTLTPDNTTNAWDSRKEKILLGPYNYLEKNPGKDMRSQFINAFNVWLQVPQERLSVIEKVVRMLHTASLLVDDIEDNSDLRRGRPVAHSIFGTAQTFNSGNYVYFLALDEIRKLGSSQAIDIYVEELLNLHRGQGMDLFWRDTLTCPTEAEYLEMVRNKTGGLFRLAIRLMQSESTTGRDFLPLVDVLGLQFQICDDYLNLMSTTYTQNKGLCEDLTEGKFSFPIIHSVRSDLLNLDLINILKQKPHESEIKRYAVAYMESTGSFQYTRHVVKGLSAKATVLLDEYDSQGWGAGVDIRKLLARMSLE</sequence>
<dbReference type="Gene3D" id="1.50.10.160">
    <property type="match status" value="1"/>
</dbReference>
<evidence type="ECO:0000313" key="4">
    <source>
        <dbReference type="EMBL" id="KAK5694648.1"/>
    </source>
</evidence>
<dbReference type="PROSITE" id="PS00444">
    <property type="entry name" value="POLYPRENYL_SYNTHASE_2"/>
    <property type="match status" value="1"/>
</dbReference>
<dbReference type="CDD" id="cd00685">
    <property type="entry name" value="Trans_IPPS_HT"/>
    <property type="match status" value="1"/>
</dbReference>
<dbReference type="AlphaFoldDB" id="A0AAN7VWB3"/>
<reference evidence="4" key="1">
    <citation type="submission" date="2023-08" db="EMBL/GenBank/DDBJ databases">
        <title>Black Yeasts Isolated from many extreme environments.</title>
        <authorList>
            <person name="Coleine C."/>
            <person name="Stajich J.E."/>
            <person name="Selbmann L."/>
        </authorList>
    </citation>
    <scope>NUCLEOTIDE SEQUENCE</scope>
    <source>
        <strain evidence="4">CCFEE 5810</strain>
    </source>
</reference>
<dbReference type="PANTHER" id="PTHR12001">
    <property type="entry name" value="GERANYLGERANYL PYROPHOSPHATE SYNTHASE"/>
    <property type="match status" value="1"/>
</dbReference>
<dbReference type="GO" id="GO:0046165">
    <property type="term" value="P:alcohol biosynthetic process"/>
    <property type="evidence" value="ECO:0007669"/>
    <property type="project" value="UniProtKB-ARBA"/>
</dbReference>
<dbReference type="Proteomes" id="UP001310594">
    <property type="component" value="Unassembled WGS sequence"/>
</dbReference>
<dbReference type="EMBL" id="JAVRQU010000015">
    <property type="protein sequence ID" value="KAK5694648.1"/>
    <property type="molecule type" value="Genomic_DNA"/>
</dbReference>
<dbReference type="InterPro" id="IPR033749">
    <property type="entry name" value="Polyprenyl_synt_CS"/>
</dbReference>
<dbReference type="InterPro" id="IPR008930">
    <property type="entry name" value="Terpenoid_cyclase/PrenylTrfase"/>
</dbReference>
<dbReference type="SUPFAM" id="SSF48239">
    <property type="entry name" value="Terpenoid cyclases/Protein prenyltransferases"/>
    <property type="match status" value="2"/>
</dbReference>
<dbReference type="GO" id="GO:0043386">
    <property type="term" value="P:mycotoxin biosynthetic process"/>
    <property type="evidence" value="ECO:0007669"/>
    <property type="project" value="UniProtKB-ARBA"/>
</dbReference>
<keyword evidence="3" id="KW-0460">Magnesium</keyword>
<evidence type="ECO:0000256" key="1">
    <source>
        <dbReference type="ARBA" id="ARBA00022679"/>
    </source>
</evidence>
<name>A0AAN7VWB3_9PEZI</name>
<proteinExistence type="predicted"/>
<protein>
    <submittedName>
        <fullName evidence="4">Uncharacterized protein</fullName>
    </submittedName>
</protein>
<evidence type="ECO:0000256" key="2">
    <source>
        <dbReference type="ARBA" id="ARBA00022723"/>
    </source>
</evidence>
<dbReference type="GO" id="GO:0008299">
    <property type="term" value="P:isoprenoid biosynthetic process"/>
    <property type="evidence" value="ECO:0007669"/>
    <property type="project" value="InterPro"/>
</dbReference>
<keyword evidence="2" id="KW-0479">Metal-binding</keyword>
<dbReference type="Pfam" id="PF00348">
    <property type="entry name" value="polyprenyl_synt"/>
    <property type="match status" value="1"/>
</dbReference>
<accession>A0AAN7VWB3</accession>
<evidence type="ECO:0000313" key="5">
    <source>
        <dbReference type="Proteomes" id="UP001310594"/>
    </source>
</evidence>
<dbReference type="PROSITE" id="PS00723">
    <property type="entry name" value="POLYPRENYL_SYNTHASE_1"/>
    <property type="match status" value="1"/>
</dbReference>
<keyword evidence="1" id="KW-0808">Transferase</keyword>
<dbReference type="SFLD" id="SFLDS00005">
    <property type="entry name" value="Isoprenoid_Synthase_Type_I"/>
    <property type="match status" value="1"/>
</dbReference>